<proteinExistence type="predicted"/>
<accession>A0ABQ7CHP8</accession>
<sequence>MVPHDFRLNFISFLHLFHNQLTPVSSDWIPINETDSKPNSITYGYGLDPVMEDEEFLEQTSTDKSLRDGDKATQKNGS</sequence>
<keyword evidence="3" id="KW-1185">Reference proteome</keyword>
<protein>
    <submittedName>
        <fullName evidence="2">Uncharacterized protein</fullName>
    </submittedName>
</protein>
<organism evidence="2 3">
    <name type="scientific">Brassica cretica</name>
    <name type="common">Mustard</name>
    <dbReference type="NCBI Taxonomy" id="69181"/>
    <lineage>
        <taxon>Eukaryota</taxon>
        <taxon>Viridiplantae</taxon>
        <taxon>Streptophyta</taxon>
        <taxon>Embryophyta</taxon>
        <taxon>Tracheophyta</taxon>
        <taxon>Spermatophyta</taxon>
        <taxon>Magnoliopsida</taxon>
        <taxon>eudicotyledons</taxon>
        <taxon>Gunneridae</taxon>
        <taxon>Pentapetalae</taxon>
        <taxon>rosids</taxon>
        <taxon>malvids</taxon>
        <taxon>Brassicales</taxon>
        <taxon>Brassicaceae</taxon>
        <taxon>Brassiceae</taxon>
        <taxon>Brassica</taxon>
    </lineage>
</organism>
<name>A0ABQ7CHP8_BRACR</name>
<feature type="region of interest" description="Disordered" evidence="1">
    <location>
        <begin position="56"/>
        <end position="78"/>
    </location>
</feature>
<dbReference type="EMBL" id="QGKV02000832">
    <property type="protein sequence ID" value="KAF3550863.1"/>
    <property type="molecule type" value="Genomic_DNA"/>
</dbReference>
<feature type="compositionally biased region" description="Basic and acidic residues" evidence="1">
    <location>
        <begin position="64"/>
        <end position="78"/>
    </location>
</feature>
<evidence type="ECO:0000256" key="1">
    <source>
        <dbReference type="SAM" id="MobiDB-lite"/>
    </source>
</evidence>
<reference evidence="2 3" key="1">
    <citation type="journal article" date="2020" name="BMC Genomics">
        <title>Intraspecific diversification of the crop wild relative Brassica cretica Lam. using demographic model selection.</title>
        <authorList>
            <person name="Kioukis A."/>
            <person name="Michalopoulou V.A."/>
            <person name="Briers L."/>
            <person name="Pirintsos S."/>
            <person name="Studholme D.J."/>
            <person name="Pavlidis P."/>
            <person name="Sarris P.F."/>
        </authorList>
    </citation>
    <scope>NUCLEOTIDE SEQUENCE [LARGE SCALE GENOMIC DNA]</scope>
    <source>
        <strain evidence="3">cv. PFS-1207/04</strain>
    </source>
</reference>
<evidence type="ECO:0000313" key="3">
    <source>
        <dbReference type="Proteomes" id="UP000266723"/>
    </source>
</evidence>
<evidence type="ECO:0000313" key="2">
    <source>
        <dbReference type="EMBL" id="KAF3550863.1"/>
    </source>
</evidence>
<comment type="caution">
    <text evidence="2">The sequence shown here is derived from an EMBL/GenBank/DDBJ whole genome shotgun (WGS) entry which is preliminary data.</text>
</comment>
<gene>
    <name evidence="2" type="ORF">DY000_02010173</name>
</gene>
<dbReference type="Proteomes" id="UP000266723">
    <property type="component" value="Unassembled WGS sequence"/>
</dbReference>